<evidence type="ECO:0000256" key="7">
    <source>
        <dbReference type="ARBA" id="ARBA00023002"/>
    </source>
</evidence>
<dbReference type="AlphaFoldDB" id="A0A836BZ32"/>
<reference evidence="13" key="1">
    <citation type="journal article" date="2020" name="bioRxiv">
        <title>Comparative genomics of Chlamydomonas.</title>
        <authorList>
            <person name="Craig R.J."/>
            <person name="Hasan A.R."/>
            <person name="Ness R.W."/>
            <person name="Keightley P.D."/>
        </authorList>
    </citation>
    <scope>NUCLEOTIDE SEQUENCE</scope>
    <source>
        <strain evidence="13">CCAP 11/70</strain>
    </source>
</reference>
<evidence type="ECO:0000256" key="9">
    <source>
        <dbReference type="ARBA" id="ARBA00026112"/>
    </source>
</evidence>
<gene>
    <name evidence="13" type="ORF">HYH03_007615</name>
</gene>
<organism evidence="13 14">
    <name type="scientific">Edaphochlamys debaryana</name>
    <dbReference type="NCBI Taxonomy" id="47281"/>
    <lineage>
        <taxon>Eukaryota</taxon>
        <taxon>Viridiplantae</taxon>
        <taxon>Chlorophyta</taxon>
        <taxon>core chlorophytes</taxon>
        <taxon>Chlorophyceae</taxon>
        <taxon>CS clade</taxon>
        <taxon>Chlamydomonadales</taxon>
        <taxon>Chlamydomonadales incertae sedis</taxon>
        <taxon>Edaphochlamys</taxon>
    </lineage>
</organism>
<keyword evidence="6" id="KW-0746">Sphingolipid metabolism</keyword>
<accession>A0A836BZ32</accession>
<comment type="similarity">
    <text evidence="10">Belongs to the short-chain dehydrogenases/reductases (SDR) family.</text>
</comment>
<evidence type="ECO:0000259" key="12">
    <source>
        <dbReference type="SMART" id="SM00822"/>
    </source>
</evidence>
<dbReference type="PRINTS" id="PR00080">
    <property type="entry name" value="SDRFAMILY"/>
</dbReference>
<feature type="region of interest" description="Disordered" evidence="11">
    <location>
        <begin position="313"/>
        <end position="337"/>
    </location>
</feature>
<comment type="pathway">
    <text evidence="3">Sphingolipid metabolism.</text>
</comment>
<dbReference type="InterPro" id="IPR002347">
    <property type="entry name" value="SDR_fam"/>
</dbReference>
<dbReference type="Pfam" id="PF00106">
    <property type="entry name" value="adh_short"/>
    <property type="match status" value="1"/>
</dbReference>
<dbReference type="GO" id="GO:0047560">
    <property type="term" value="F:3-dehydrosphinganine reductase activity"/>
    <property type="evidence" value="ECO:0007669"/>
    <property type="project" value="UniProtKB-EC"/>
</dbReference>
<name>A0A836BZ32_9CHLO</name>
<evidence type="ECO:0000256" key="2">
    <source>
        <dbReference type="ARBA" id="ARBA00004760"/>
    </source>
</evidence>
<protein>
    <recommendedName>
        <fullName evidence="9">3-dehydrosphinganine reductase</fullName>
        <ecNumber evidence="9">1.1.1.102</ecNumber>
    </recommendedName>
</protein>
<evidence type="ECO:0000256" key="11">
    <source>
        <dbReference type="SAM" id="MobiDB-lite"/>
    </source>
</evidence>
<dbReference type="EMBL" id="JAEHOE010000032">
    <property type="protein sequence ID" value="KAG2494260.1"/>
    <property type="molecule type" value="Genomic_DNA"/>
</dbReference>
<comment type="caution">
    <text evidence="13">The sequence shown here is derived from an EMBL/GenBank/DDBJ whole genome shotgun (WGS) entry which is preliminary data.</text>
</comment>
<keyword evidence="4" id="KW-0256">Endoplasmic reticulum</keyword>
<dbReference type="InterPro" id="IPR057326">
    <property type="entry name" value="KR_dom"/>
</dbReference>
<keyword evidence="8" id="KW-0443">Lipid metabolism</keyword>
<dbReference type="PRINTS" id="PR00081">
    <property type="entry name" value="GDHRDH"/>
</dbReference>
<comment type="pathway">
    <text evidence="2">Lipid metabolism; sphingolipid metabolism.</text>
</comment>
<dbReference type="FunFam" id="3.40.50.720:FF:000468">
    <property type="entry name" value="Short-chain dehydrogenase, putative"/>
    <property type="match status" value="1"/>
</dbReference>
<dbReference type="PANTHER" id="PTHR43550:SF3">
    <property type="entry name" value="3-KETODIHYDROSPHINGOSINE REDUCTASE"/>
    <property type="match status" value="1"/>
</dbReference>
<sequence>MWFFRKKVDLAGKHVLITGGSSGIGLALAEEFVKQKANVTILARNEERLKAAKEQLEGVARKLGSGSKVAYVSADVTDAAKVRTALEAAVAEGGPVDVLVCNAGTARPGYFHDMDLSVFQQQMQINYFGVLNVVHALYKDMVRRNQGHIVIVGSALSTFGLVGYAAYCPSKYAVKGLADCLRNELKGTRVRVSFALPPDTVTPGFEEENRLKPPETAEISEAGSTTFQPEQVAACLVGGIRSGRYLLPTPDLGLQFNAITTQGLLPRSFPGVLLDMLASLIGPPIHWAFVDMFDRVSARHAARRFEGLWGPPGGGAAAGGGGAGAAAGAGSPKKDGR</sequence>
<dbReference type="EC" id="1.1.1.102" evidence="9"/>
<dbReference type="OrthoDB" id="37659at2759"/>
<evidence type="ECO:0000256" key="6">
    <source>
        <dbReference type="ARBA" id="ARBA00022919"/>
    </source>
</evidence>
<feature type="compositionally biased region" description="Gly residues" evidence="11">
    <location>
        <begin position="313"/>
        <end position="327"/>
    </location>
</feature>
<dbReference type="InterPro" id="IPR036291">
    <property type="entry name" value="NAD(P)-bd_dom_sf"/>
</dbReference>
<dbReference type="InterPro" id="IPR045022">
    <property type="entry name" value="KDSR-like"/>
</dbReference>
<dbReference type="GO" id="GO:0030148">
    <property type="term" value="P:sphingolipid biosynthetic process"/>
    <property type="evidence" value="ECO:0007669"/>
    <property type="project" value="InterPro"/>
</dbReference>
<evidence type="ECO:0000256" key="1">
    <source>
        <dbReference type="ARBA" id="ARBA00004240"/>
    </source>
</evidence>
<evidence type="ECO:0000256" key="8">
    <source>
        <dbReference type="ARBA" id="ARBA00023098"/>
    </source>
</evidence>
<evidence type="ECO:0000256" key="4">
    <source>
        <dbReference type="ARBA" id="ARBA00022824"/>
    </source>
</evidence>
<evidence type="ECO:0000313" key="13">
    <source>
        <dbReference type="EMBL" id="KAG2494260.1"/>
    </source>
</evidence>
<dbReference type="Proteomes" id="UP000612055">
    <property type="component" value="Unassembled WGS sequence"/>
</dbReference>
<keyword evidence="14" id="KW-1185">Reference proteome</keyword>
<dbReference type="GO" id="GO:0005789">
    <property type="term" value="C:endoplasmic reticulum membrane"/>
    <property type="evidence" value="ECO:0007669"/>
    <property type="project" value="TreeGrafter"/>
</dbReference>
<evidence type="ECO:0000256" key="10">
    <source>
        <dbReference type="RuleBase" id="RU000363"/>
    </source>
</evidence>
<evidence type="ECO:0000256" key="5">
    <source>
        <dbReference type="ARBA" id="ARBA00022857"/>
    </source>
</evidence>
<dbReference type="SUPFAM" id="SSF51735">
    <property type="entry name" value="NAD(P)-binding Rossmann-fold domains"/>
    <property type="match status" value="1"/>
</dbReference>
<keyword evidence="5" id="KW-0521">NADP</keyword>
<dbReference type="GO" id="GO:0006666">
    <property type="term" value="P:3-keto-sphinganine metabolic process"/>
    <property type="evidence" value="ECO:0007669"/>
    <property type="project" value="InterPro"/>
</dbReference>
<comment type="subcellular location">
    <subcellularLocation>
        <location evidence="1">Endoplasmic reticulum</location>
    </subcellularLocation>
</comment>
<dbReference type="CDD" id="cd08939">
    <property type="entry name" value="KDSR-like_SDR_c"/>
    <property type="match status" value="1"/>
</dbReference>
<proteinExistence type="inferred from homology"/>
<dbReference type="SMART" id="SM00822">
    <property type="entry name" value="PKS_KR"/>
    <property type="match status" value="1"/>
</dbReference>
<evidence type="ECO:0000313" key="14">
    <source>
        <dbReference type="Proteomes" id="UP000612055"/>
    </source>
</evidence>
<evidence type="ECO:0000256" key="3">
    <source>
        <dbReference type="ARBA" id="ARBA00004991"/>
    </source>
</evidence>
<dbReference type="Gene3D" id="3.40.50.720">
    <property type="entry name" value="NAD(P)-binding Rossmann-like Domain"/>
    <property type="match status" value="1"/>
</dbReference>
<keyword evidence="7" id="KW-0560">Oxidoreductase</keyword>
<dbReference type="PANTHER" id="PTHR43550">
    <property type="entry name" value="3-KETODIHYDROSPHINGOSINE REDUCTASE"/>
    <property type="match status" value="1"/>
</dbReference>
<feature type="domain" description="Ketoreductase" evidence="12">
    <location>
        <begin position="13"/>
        <end position="199"/>
    </location>
</feature>